<sequence>MAKRAIISACCILGMGTVPSVVSFLGPSKVCTSRNHPSKTAPGDIIDAEVISPDESPDDVPMSLVEYSQKQDTDWEDTPIAFVDSESNTFIDCTLAFYVKDPQSDKGAEYALGVPCEIPIVVALEGEASGINSDDSDDVLGLSKAVPLSPGGEVDGSVLSLDEKEEVFQLAARALMDEYGESIRLKNTPGVLTVEGSLDEILGDWKSVLLDKMAGGGKEFSEFSVDDVLDALEDDDEDDIFDKVMSRDLGENYMDLAEDDDLLDDEILKLFSGGPDDDDEDLWNQIKNKDDEIPDDSYEQMIQKLSPSSTLKLISFIGPCGNDERAKYLILRPLRPILLVGREDPDDYSRRILLDKEERETILPRLVESCQQGLEEAGFDLTGGVRRGP</sequence>
<keyword evidence="3" id="KW-1185">Reference proteome</keyword>
<dbReference type="OMA" id="DCTLAFY"/>
<dbReference type="Proteomes" id="UP000266841">
    <property type="component" value="Unassembled WGS sequence"/>
</dbReference>
<evidence type="ECO:0000313" key="2">
    <source>
        <dbReference type="EMBL" id="EJK68251.1"/>
    </source>
</evidence>
<gene>
    <name evidence="2" type="ORF">THAOC_10591</name>
</gene>
<protein>
    <submittedName>
        <fullName evidence="2">Uncharacterized protein</fullName>
    </submittedName>
</protein>
<name>K0T4G7_THAOC</name>
<dbReference type="eggNOG" id="ENOG502STIX">
    <property type="taxonomic scope" value="Eukaryota"/>
</dbReference>
<evidence type="ECO:0000313" key="3">
    <source>
        <dbReference type="Proteomes" id="UP000266841"/>
    </source>
</evidence>
<keyword evidence="1" id="KW-0732">Signal</keyword>
<dbReference type="AlphaFoldDB" id="K0T4G7"/>
<dbReference type="OrthoDB" id="45037at2759"/>
<proteinExistence type="predicted"/>
<dbReference type="EMBL" id="AGNL01011699">
    <property type="protein sequence ID" value="EJK68251.1"/>
    <property type="molecule type" value="Genomic_DNA"/>
</dbReference>
<accession>K0T4G7</accession>
<reference evidence="2 3" key="1">
    <citation type="journal article" date="2012" name="Genome Biol.">
        <title>Genome and low-iron response of an oceanic diatom adapted to chronic iron limitation.</title>
        <authorList>
            <person name="Lommer M."/>
            <person name="Specht M."/>
            <person name="Roy A.S."/>
            <person name="Kraemer L."/>
            <person name="Andreson R."/>
            <person name="Gutowska M.A."/>
            <person name="Wolf J."/>
            <person name="Bergner S.V."/>
            <person name="Schilhabel M.B."/>
            <person name="Klostermeier U.C."/>
            <person name="Beiko R.G."/>
            <person name="Rosenstiel P."/>
            <person name="Hippler M."/>
            <person name="Laroche J."/>
        </authorList>
    </citation>
    <scope>NUCLEOTIDE SEQUENCE [LARGE SCALE GENOMIC DNA]</scope>
    <source>
        <strain evidence="2 3">CCMP1005</strain>
    </source>
</reference>
<feature type="chain" id="PRO_5003841603" evidence="1">
    <location>
        <begin position="24"/>
        <end position="389"/>
    </location>
</feature>
<comment type="caution">
    <text evidence="2">The sequence shown here is derived from an EMBL/GenBank/DDBJ whole genome shotgun (WGS) entry which is preliminary data.</text>
</comment>
<feature type="signal peptide" evidence="1">
    <location>
        <begin position="1"/>
        <end position="23"/>
    </location>
</feature>
<evidence type="ECO:0000256" key="1">
    <source>
        <dbReference type="SAM" id="SignalP"/>
    </source>
</evidence>
<organism evidence="2 3">
    <name type="scientific">Thalassiosira oceanica</name>
    <name type="common">Marine diatom</name>
    <dbReference type="NCBI Taxonomy" id="159749"/>
    <lineage>
        <taxon>Eukaryota</taxon>
        <taxon>Sar</taxon>
        <taxon>Stramenopiles</taxon>
        <taxon>Ochrophyta</taxon>
        <taxon>Bacillariophyta</taxon>
        <taxon>Coscinodiscophyceae</taxon>
        <taxon>Thalassiosirophycidae</taxon>
        <taxon>Thalassiosirales</taxon>
        <taxon>Thalassiosiraceae</taxon>
        <taxon>Thalassiosira</taxon>
    </lineage>
</organism>